<proteinExistence type="predicted"/>
<dbReference type="InterPro" id="IPR031322">
    <property type="entry name" value="Shikimate/glucono_kinase"/>
</dbReference>
<dbReference type="Proteomes" id="UP000221020">
    <property type="component" value="Unassembled WGS sequence"/>
</dbReference>
<evidence type="ECO:0000313" key="1">
    <source>
        <dbReference type="EMBL" id="PED80497.1"/>
    </source>
</evidence>
<dbReference type="Gene3D" id="3.40.50.300">
    <property type="entry name" value="P-loop containing nucleotide triphosphate hydrolases"/>
    <property type="match status" value="1"/>
</dbReference>
<sequence>MQKTIILIGPICSGKTSVAEIISNQLHIPQCSIDEVRFEYYKEIGFSQERQKEIREQKGFKGVYQYWKPFEAHSVQRVLEDYPNHVIDFGGGHSVYEDDNLLKKVQFTLNLHKNVFLLLPSANVDESVKTLNERLHTITDNKDVFKINEHFITHKSNKLLAKHVIYTNGKSVKEVADEVIQLVD</sequence>
<keyword evidence="1" id="KW-0418">Kinase</keyword>
<dbReference type="RefSeq" id="WP_097898547.1">
    <property type="nucleotide sequence ID" value="NZ_NVOR01000110.1"/>
</dbReference>
<comment type="caution">
    <text evidence="1">The sequence shown here is derived from an EMBL/GenBank/DDBJ whole genome shotgun (WGS) entry which is preliminary data.</text>
</comment>
<organism evidence="1 2">
    <name type="scientific">Bacillus pseudomycoides</name>
    <dbReference type="NCBI Taxonomy" id="64104"/>
    <lineage>
        <taxon>Bacteria</taxon>
        <taxon>Bacillati</taxon>
        <taxon>Bacillota</taxon>
        <taxon>Bacilli</taxon>
        <taxon>Bacillales</taxon>
        <taxon>Bacillaceae</taxon>
        <taxon>Bacillus</taxon>
        <taxon>Bacillus cereus group</taxon>
    </lineage>
</organism>
<reference evidence="1 2" key="1">
    <citation type="submission" date="2017-09" db="EMBL/GenBank/DDBJ databases">
        <title>Large-scale bioinformatics analysis of Bacillus genomes uncovers conserved roles of natural products in bacterial physiology.</title>
        <authorList>
            <consortium name="Agbiome Team Llc"/>
            <person name="Bleich R.M."/>
            <person name="Grubbs K.J."/>
            <person name="Santa Maria K.C."/>
            <person name="Allen S.E."/>
            <person name="Farag S."/>
            <person name="Shank E.A."/>
            <person name="Bowers A."/>
        </authorList>
    </citation>
    <scope>NUCLEOTIDE SEQUENCE [LARGE SCALE GENOMIC DNA]</scope>
    <source>
        <strain evidence="1 2">AFS092012</strain>
    </source>
</reference>
<dbReference type="SUPFAM" id="SSF52540">
    <property type="entry name" value="P-loop containing nucleoside triphosphate hydrolases"/>
    <property type="match status" value="1"/>
</dbReference>
<name>A0AA91V8I7_9BACI</name>
<dbReference type="AlphaFoldDB" id="A0AA91V8I7"/>
<accession>A0AA91V8I7</accession>
<protein>
    <submittedName>
        <fullName evidence="1">Shikimate kinase</fullName>
    </submittedName>
</protein>
<gene>
    <name evidence="1" type="ORF">CON65_22315</name>
</gene>
<dbReference type="Pfam" id="PF01202">
    <property type="entry name" value="SKI"/>
    <property type="match status" value="1"/>
</dbReference>
<evidence type="ECO:0000313" key="2">
    <source>
        <dbReference type="Proteomes" id="UP000221020"/>
    </source>
</evidence>
<keyword evidence="1" id="KW-0808">Transferase</keyword>
<dbReference type="GO" id="GO:0016301">
    <property type="term" value="F:kinase activity"/>
    <property type="evidence" value="ECO:0007669"/>
    <property type="project" value="UniProtKB-KW"/>
</dbReference>
<dbReference type="EMBL" id="NVOR01000110">
    <property type="protein sequence ID" value="PED80497.1"/>
    <property type="molecule type" value="Genomic_DNA"/>
</dbReference>
<dbReference type="InterPro" id="IPR027417">
    <property type="entry name" value="P-loop_NTPase"/>
</dbReference>